<dbReference type="OrthoDB" id="937at2759"/>
<comment type="similarity">
    <text evidence="1">Belongs to the UPF0538 family.</text>
</comment>
<dbReference type="EMBL" id="CCYA01000278">
    <property type="protein sequence ID" value="CEH16208.1"/>
    <property type="molecule type" value="Genomic_DNA"/>
</dbReference>
<protein>
    <submittedName>
        <fullName evidence="3">Uncharacterized conserved protein</fullName>
    </submittedName>
</protein>
<dbReference type="AlphaFoldDB" id="A0A0P1BIW9"/>
<organism evidence="3 4">
    <name type="scientific">Ceraceosorus bombacis</name>
    <dbReference type="NCBI Taxonomy" id="401625"/>
    <lineage>
        <taxon>Eukaryota</taxon>
        <taxon>Fungi</taxon>
        <taxon>Dikarya</taxon>
        <taxon>Basidiomycota</taxon>
        <taxon>Ustilaginomycotina</taxon>
        <taxon>Exobasidiomycetes</taxon>
        <taxon>Ceraceosorales</taxon>
        <taxon>Ceraceosoraceae</taxon>
        <taxon>Ceraceosorus</taxon>
    </lineage>
</organism>
<dbReference type="PANTHER" id="PTHR18444">
    <property type="entry name" value="UPF0538 FAMILY MEMBER"/>
    <property type="match status" value="1"/>
</dbReference>
<evidence type="ECO:0000313" key="4">
    <source>
        <dbReference type="Proteomes" id="UP000054845"/>
    </source>
</evidence>
<dbReference type="InterPro" id="IPR018794">
    <property type="entry name" value="UPF0538"/>
</dbReference>
<accession>A0A0P1BIW9</accession>
<evidence type="ECO:0000256" key="1">
    <source>
        <dbReference type="ARBA" id="ARBA00007176"/>
    </source>
</evidence>
<dbReference type="PANTHER" id="PTHR18444:SF9">
    <property type="entry name" value="UPF0538 PROTEIN C2ORF76"/>
    <property type="match status" value="1"/>
</dbReference>
<evidence type="ECO:0000256" key="2">
    <source>
        <dbReference type="SAM" id="MobiDB-lite"/>
    </source>
</evidence>
<dbReference type="Pfam" id="PF10209">
    <property type="entry name" value="DUF2340"/>
    <property type="match status" value="1"/>
</dbReference>
<feature type="region of interest" description="Disordered" evidence="2">
    <location>
        <begin position="1"/>
        <end position="32"/>
    </location>
</feature>
<keyword evidence="4" id="KW-1185">Reference proteome</keyword>
<reference evidence="3 4" key="1">
    <citation type="submission" date="2014-09" db="EMBL/GenBank/DDBJ databases">
        <authorList>
            <person name="Magalhaes I.L.F."/>
            <person name="Oliveira U."/>
            <person name="Santos F.R."/>
            <person name="Vidigal T.H.D.A."/>
            <person name="Brescovit A.D."/>
            <person name="Santos A.J."/>
        </authorList>
    </citation>
    <scope>NUCLEOTIDE SEQUENCE [LARGE SCALE GENOMIC DNA]</scope>
</reference>
<evidence type="ECO:0000313" key="3">
    <source>
        <dbReference type="EMBL" id="CEH16208.1"/>
    </source>
</evidence>
<name>A0A0P1BIW9_9BASI</name>
<dbReference type="Proteomes" id="UP000054845">
    <property type="component" value="Unassembled WGS sequence"/>
</dbReference>
<proteinExistence type="inferred from homology"/>
<sequence>MAEQSKSDAASLLPTAEQTAQLASSKGEGTASGPRLLPSGFYAFSPQNDDEPTSVTTSLRPLTSAVLTIRIIKSFPFRASRNLVLDNLDLTTLNVKRLKEIVKVEIGKRVDMKTVRSAAGKLDTMKIYTHAHFTKTSNLIINLDRPEWVLDGDKEEVPLADLGCQNETELSFFNRQEYEEFLKDPKTEW</sequence>